<name>A0A369LC57_9ACTN</name>
<dbReference type="Proteomes" id="UP000253792">
    <property type="component" value="Unassembled WGS sequence"/>
</dbReference>
<dbReference type="GO" id="GO:0006281">
    <property type="term" value="P:DNA repair"/>
    <property type="evidence" value="ECO:0007669"/>
    <property type="project" value="TreeGrafter"/>
</dbReference>
<dbReference type="InterPro" id="IPR041492">
    <property type="entry name" value="HAD_2"/>
</dbReference>
<dbReference type="SFLD" id="SFLDG01129">
    <property type="entry name" value="C1.5:_HAD__Beta-PGM__Phosphata"/>
    <property type="match status" value="1"/>
</dbReference>
<gene>
    <name evidence="1" type="ORF">C1880_02590</name>
</gene>
<dbReference type="InterPro" id="IPR023214">
    <property type="entry name" value="HAD_sf"/>
</dbReference>
<dbReference type="GO" id="GO:0008967">
    <property type="term" value="F:phosphoglycolate phosphatase activity"/>
    <property type="evidence" value="ECO:0007669"/>
    <property type="project" value="TreeGrafter"/>
</dbReference>
<dbReference type="PANTHER" id="PTHR43434">
    <property type="entry name" value="PHOSPHOGLYCOLATE PHOSPHATASE"/>
    <property type="match status" value="1"/>
</dbReference>
<dbReference type="OrthoDB" id="9797743at2"/>
<dbReference type="Gene3D" id="1.10.150.240">
    <property type="entry name" value="Putative phosphatase, domain 2"/>
    <property type="match status" value="1"/>
</dbReference>
<dbReference type="SFLD" id="SFLDS00003">
    <property type="entry name" value="Haloacid_Dehalogenase"/>
    <property type="match status" value="1"/>
</dbReference>
<organism evidence="1 2">
    <name type="scientific">Senegalimassilia anaerobia</name>
    <dbReference type="NCBI Taxonomy" id="1473216"/>
    <lineage>
        <taxon>Bacteria</taxon>
        <taxon>Bacillati</taxon>
        <taxon>Actinomycetota</taxon>
        <taxon>Coriobacteriia</taxon>
        <taxon>Coriobacteriales</taxon>
        <taxon>Coriobacteriaceae</taxon>
        <taxon>Senegalimassilia</taxon>
    </lineage>
</organism>
<dbReference type="InterPro" id="IPR023198">
    <property type="entry name" value="PGP-like_dom2"/>
</dbReference>
<dbReference type="Pfam" id="PF13419">
    <property type="entry name" value="HAD_2"/>
    <property type="match status" value="1"/>
</dbReference>
<dbReference type="EMBL" id="PPTP01000002">
    <property type="protein sequence ID" value="RDB56672.1"/>
    <property type="molecule type" value="Genomic_DNA"/>
</dbReference>
<dbReference type="InterPro" id="IPR006439">
    <property type="entry name" value="HAD-SF_hydro_IA"/>
</dbReference>
<reference evidence="1 2" key="1">
    <citation type="journal article" date="2018" name="Elife">
        <title>Discovery and characterization of a prevalent human gut bacterial enzyme sufficient for the inactivation of a family of plant toxins.</title>
        <authorList>
            <person name="Koppel N."/>
            <person name="Bisanz J.E."/>
            <person name="Pandelia M.E."/>
            <person name="Turnbaugh P.J."/>
            <person name="Balskus E.P."/>
        </authorList>
    </citation>
    <scope>NUCLEOTIDE SEQUENCE [LARGE SCALE GENOMIC DNA]</scope>
    <source>
        <strain evidence="2">anaerobia AP69FAA</strain>
    </source>
</reference>
<dbReference type="RefSeq" id="WP_114620180.1">
    <property type="nucleotide sequence ID" value="NZ_PPTP01000002.1"/>
</dbReference>
<accession>A0A369LC57</accession>
<dbReference type="NCBIfam" id="TIGR01509">
    <property type="entry name" value="HAD-SF-IA-v3"/>
    <property type="match status" value="1"/>
</dbReference>
<protein>
    <submittedName>
        <fullName evidence="1">HAD family hydrolase</fullName>
    </submittedName>
</protein>
<dbReference type="SUPFAM" id="SSF56784">
    <property type="entry name" value="HAD-like"/>
    <property type="match status" value="1"/>
</dbReference>
<dbReference type="SFLD" id="SFLDG01135">
    <property type="entry name" value="C1.5.6:_HAD__Beta-PGM__Phospha"/>
    <property type="match status" value="1"/>
</dbReference>
<keyword evidence="2" id="KW-1185">Reference proteome</keyword>
<evidence type="ECO:0000313" key="2">
    <source>
        <dbReference type="Proteomes" id="UP000253792"/>
    </source>
</evidence>
<dbReference type="Gene3D" id="3.40.50.1000">
    <property type="entry name" value="HAD superfamily/HAD-like"/>
    <property type="match status" value="1"/>
</dbReference>
<dbReference type="PANTHER" id="PTHR43434:SF26">
    <property type="entry name" value="PYROPHOSPHATASE PPAX"/>
    <property type="match status" value="1"/>
</dbReference>
<sequence>MAGLKAVLFDNDGTLVDSRELLLASFHYAGPAVLGRQLSDEEYLQKVGQPLAVQVKDYTDDPVLQERFCEAYRVHNKTVHDKMIKTFPGTVEALAELASAGLKLGVVTSKRHAVAWRGLEVVGAASYLDCCVGWDDIERPKPDPQPVVRGCELLGFDPSECLYVGDAPFDLQSGNAAGASTAAVTWGMFNEPALTAERPSFVSHTWDELIASTLALL</sequence>
<dbReference type="STRING" id="1034345.GCA_000236865_00963"/>
<dbReference type="AlphaFoldDB" id="A0A369LC57"/>
<dbReference type="GO" id="GO:0005829">
    <property type="term" value="C:cytosol"/>
    <property type="evidence" value="ECO:0007669"/>
    <property type="project" value="TreeGrafter"/>
</dbReference>
<keyword evidence="1" id="KW-0378">Hydrolase</keyword>
<comment type="caution">
    <text evidence="1">The sequence shown here is derived from an EMBL/GenBank/DDBJ whole genome shotgun (WGS) entry which is preliminary data.</text>
</comment>
<proteinExistence type="predicted"/>
<dbReference type="InterPro" id="IPR036412">
    <property type="entry name" value="HAD-like_sf"/>
</dbReference>
<evidence type="ECO:0000313" key="1">
    <source>
        <dbReference type="EMBL" id="RDB56672.1"/>
    </source>
</evidence>
<dbReference type="InterPro" id="IPR050155">
    <property type="entry name" value="HAD-like_hydrolase_sf"/>
</dbReference>
<dbReference type="PRINTS" id="PR00413">
    <property type="entry name" value="HADHALOGNASE"/>
</dbReference>